<evidence type="ECO:0000313" key="3">
    <source>
        <dbReference type="Proteomes" id="UP000504634"/>
    </source>
</evidence>
<dbReference type="SUPFAM" id="SSF103107">
    <property type="entry name" value="Hypothetical protein c14orf129, hspc210"/>
    <property type="match status" value="1"/>
</dbReference>
<dbReference type="GeneID" id="115634192"/>
<dbReference type="GO" id="GO:0019207">
    <property type="term" value="F:kinase regulator activity"/>
    <property type="evidence" value="ECO:0007669"/>
    <property type="project" value="TreeGrafter"/>
</dbReference>
<dbReference type="InterPro" id="IPR007967">
    <property type="entry name" value="GSKIP_dom"/>
</dbReference>
<reference evidence="4" key="1">
    <citation type="submission" date="2025-08" db="UniProtKB">
        <authorList>
            <consortium name="RefSeq"/>
        </authorList>
    </citation>
    <scope>IDENTIFICATION</scope>
    <source>
        <strain evidence="4">11010-0011.00</strain>
        <tissue evidence="4">Whole body</tissue>
    </source>
</reference>
<dbReference type="GO" id="GO:0005737">
    <property type="term" value="C:cytoplasm"/>
    <property type="evidence" value="ECO:0007669"/>
    <property type="project" value="TreeGrafter"/>
</dbReference>
<protein>
    <submittedName>
        <fullName evidence="4">GSK3-beta interaction protein</fullName>
    </submittedName>
</protein>
<dbReference type="InterPro" id="IPR023231">
    <property type="entry name" value="GSKIP_dom_sf"/>
</dbReference>
<evidence type="ECO:0000256" key="1">
    <source>
        <dbReference type="ARBA" id="ARBA00009571"/>
    </source>
</evidence>
<dbReference type="PANTHER" id="PTHR12490">
    <property type="entry name" value="GSK3B-INTERACTING PROTEIN"/>
    <property type="match status" value="1"/>
</dbReference>
<dbReference type="Proteomes" id="UP000504634">
    <property type="component" value="Unplaced"/>
</dbReference>
<sequence>MFMSKVLPCGSYEAYLNLTTIEQKTYCVEVTSNGYRIVSFEYDTIDSDKIDDGFIDLSFESPEALLTEISPSYVVAFGESLCAKLSEIQRRPDNDNYYGNNERGSS</sequence>
<feature type="domain" description="GSKIP" evidence="2">
    <location>
        <begin position="3"/>
        <end position="87"/>
    </location>
</feature>
<comment type="similarity">
    <text evidence="1">Belongs to the GSKIP family.</text>
</comment>
<gene>
    <name evidence="4" type="primary">LOC115634192</name>
</gene>
<dbReference type="GO" id="GO:0060828">
    <property type="term" value="P:regulation of canonical Wnt signaling pathway"/>
    <property type="evidence" value="ECO:0007669"/>
    <property type="project" value="InterPro"/>
</dbReference>
<proteinExistence type="inferred from homology"/>
<dbReference type="OrthoDB" id="5804279at2759"/>
<evidence type="ECO:0000313" key="4">
    <source>
        <dbReference type="RefSeq" id="XP_030387640.1"/>
    </source>
</evidence>
<dbReference type="Pfam" id="PF05303">
    <property type="entry name" value="GSKIP_dom"/>
    <property type="match status" value="1"/>
</dbReference>
<name>A0A6J2UHM6_DROLE</name>
<dbReference type="PANTHER" id="PTHR12490:SF4">
    <property type="entry name" value="GSK3B-INTERACTING PROTEIN"/>
    <property type="match status" value="1"/>
</dbReference>
<dbReference type="Gene3D" id="3.30.2280.10">
    <property type="entry name" value="Hypothetical protein (hspc210)"/>
    <property type="match status" value="1"/>
</dbReference>
<dbReference type="AlphaFoldDB" id="A0A6J2UHM6"/>
<dbReference type="GO" id="GO:0051018">
    <property type="term" value="F:protein kinase A binding"/>
    <property type="evidence" value="ECO:0007669"/>
    <property type="project" value="TreeGrafter"/>
</dbReference>
<accession>A0A6J2UHM6</accession>
<organism evidence="3 4">
    <name type="scientific">Drosophila lebanonensis</name>
    <name type="common">Fruit fly</name>
    <name type="synonym">Scaptodrosophila lebanonensis</name>
    <dbReference type="NCBI Taxonomy" id="7225"/>
    <lineage>
        <taxon>Eukaryota</taxon>
        <taxon>Metazoa</taxon>
        <taxon>Ecdysozoa</taxon>
        <taxon>Arthropoda</taxon>
        <taxon>Hexapoda</taxon>
        <taxon>Insecta</taxon>
        <taxon>Pterygota</taxon>
        <taxon>Neoptera</taxon>
        <taxon>Endopterygota</taxon>
        <taxon>Diptera</taxon>
        <taxon>Brachycera</taxon>
        <taxon>Muscomorpha</taxon>
        <taxon>Ephydroidea</taxon>
        <taxon>Drosophilidae</taxon>
        <taxon>Scaptodrosophila</taxon>
    </lineage>
</organism>
<dbReference type="RefSeq" id="XP_030387640.1">
    <property type="nucleotide sequence ID" value="XM_030531780.1"/>
</dbReference>
<dbReference type="InterPro" id="IPR037395">
    <property type="entry name" value="GSKIP"/>
</dbReference>
<keyword evidence="3" id="KW-1185">Reference proteome</keyword>
<evidence type="ECO:0000259" key="2">
    <source>
        <dbReference type="Pfam" id="PF05303"/>
    </source>
</evidence>